<evidence type="ECO:0000256" key="1">
    <source>
        <dbReference type="SAM" id="MobiDB-lite"/>
    </source>
</evidence>
<gene>
    <name evidence="2" type="ORF">PGTG_22346</name>
</gene>
<dbReference type="HOGENOM" id="CLU_2172304_0_0_1"/>
<protein>
    <submittedName>
        <fullName evidence="2">Uncharacterized protein</fullName>
    </submittedName>
</protein>
<evidence type="ECO:0000313" key="2">
    <source>
        <dbReference type="EMBL" id="EHS64710.1"/>
    </source>
</evidence>
<dbReference type="VEuPathDB" id="FungiDB:PGTG_22346"/>
<feature type="region of interest" description="Disordered" evidence="1">
    <location>
        <begin position="91"/>
        <end position="110"/>
    </location>
</feature>
<evidence type="ECO:0000313" key="3">
    <source>
        <dbReference type="Proteomes" id="UP000008783"/>
    </source>
</evidence>
<feature type="compositionally biased region" description="Basic and acidic residues" evidence="1">
    <location>
        <begin position="8"/>
        <end position="24"/>
    </location>
</feature>
<dbReference type="InParanoid" id="H6QUJ8"/>
<sequence>MSSGTLSENKESEAYGKNGSHERSQVQVVKNRAQDSKVCPPNDDHHQQADSSRQVFLSSSRSVDGLQALRQGNYILRRKFSSQSLHGGSRIVPTRLIGNNHSADHDHGSL</sequence>
<reference evidence="3" key="1">
    <citation type="journal article" date="2011" name="Proc. Natl. Acad. Sci. U.S.A.">
        <title>Obligate biotrophy features unraveled by the genomic analysis of rust fungi.</title>
        <authorList>
            <person name="Duplessis S."/>
            <person name="Cuomo C.A."/>
            <person name="Lin Y.-C."/>
            <person name="Aerts A."/>
            <person name="Tisserant E."/>
            <person name="Veneault-Fourrey C."/>
            <person name="Joly D.L."/>
            <person name="Hacquard S."/>
            <person name="Amselem J."/>
            <person name="Cantarel B.L."/>
            <person name="Chiu R."/>
            <person name="Coutinho P.M."/>
            <person name="Feau N."/>
            <person name="Field M."/>
            <person name="Frey P."/>
            <person name="Gelhaye E."/>
            <person name="Goldberg J."/>
            <person name="Grabherr M.G."/>
            <person name="Kodira C.D."/>
            <person name="Kohler A."/>
            <person name="Kuees U."/>
            <person name="Lindquist E.A."/>
            <person name="Lucas S.M."/>
            <person name="Mago R."/>
            <person name="Mauceli E."/>
            <person name="Morin E."/>
            <person name="Murat C."/>
            <person name="Pangilinan J.L."/>
            <person name="Park R."/>
            <person name="Pearson M."/>
            <person name="Quesneville H."/>
            <person name="Rouhier N."/>
            <person name="Sakthikumar S."/>
            <person name="Salamov A.A."/>
            <person name="Schmutz J."/>
            <person name="Selles B."/>
            <person name="Shapiro H."/>
            <person name="Tanguay P."/>
            <person name="Tuskan G.A."/>
            <person name="Henrissat B."/>
            <person name="Van de Peer Y."/>
            <person name="Rouze P."/>
            <person name="Ellis J.G."/>
            <person name="Dodds P.N."/>
            <person name="Schein J.E."/>
            <person name="Zhong S."/>
            <person name="Hamelin R.C."/>
            <person name="Grigoriev I.V."/>
            <person name="Szabo L.J."/>
            <person name="Martin F."/>
        </authorList>
    </citation>
    <scope>NUCLEOTIDE SEQUENCE [LARGE SCALE GENOMIC DNA]</scope>
    <source>
        <strain evidence="3">CRL 75-36-700-3 / race SCCL</strain>
    </source>
</reference>
<dbReference type="AlphaFoldDB" id="H6QUJ8"/>
<dbReference type="KEGG" id="pgr:PGTG_22346"/>
<feature type="compositionally biased region" description="Low complexity" evidence="1">
    <location>
        <begin position="51"/>
        <end position="60"/>
    </location>
</feature>
<dbReference type="RefSeq" id="XP_003888827.1">
    <property type="nucleotide sequence ID" value="XM_003888778.1"/>
</dbReference>
<dbReference type="GeneID" id="13541572"/>
<keyword evidence="3" id="KW-1185">Reference proteome</keyword>
<organism evidence="2 3">
    <name type="scientific">Puccinia graminis f. sp. tritici (strain CRL 75-36-700-3 / race SCCL)</name>
    <name type="common">Black stem rust fungus</name>
    <dbReference type="NCBI Taxonomy" id="418459"/>
    <lineage>
        <taxon>Eukaryota</taxon>
        <taxon>Fungi</taxon>
        <taxon>Dikarya</taxon>
        <taxon>Basidiomycota</taxon>
        <taxon>Pucciniomycotina</taxon>
        <taxon>Pucciniomycetes</taxon>
        <taxon>Pucciniales</taxon>
        <taxon>Pucciniaceae</taxon>
        <taxon>Puccinia</taxon>
    </lineage>
</organism>
<accession>H6QUJ8</accession>
<name>H6QUJ8_PUCGT</name>
<feature type="region of interest" description="Disordered" evidence="1">
    <location>
        <begin position="1"/>
        <end position="60"/>
    </location>
</feature>
<dbReference type="Proteomes" id="UP000008783">
    <property type="component" value="Unassembled WGS sequence"/>
</dbReference>
<dbReference type="EMBL" id="DS178343">
    <property type="protein sequence ID" value="EHS64710.1"/>
    <property type="molecule type" value="Genomic_DNA"/>
</dbReference>
<proteinExistence type="predicted"/>